<comment type="caution">
    <text evidence="4">The sequence shown here is derived from an EMBL/GenBank/DDBJ whole genome shotgun (WGS) entry which is preliminary data.</text>
</comment>
<dbReference type="GO" id="GO:0043565">
    <property type="term" value="F:sequence-specific DNA binding"/>
    <property type="evidence" value="ECO:0007669"/>
    <property type="project" value="InterPro"/>
</dbReference>
<gene>
    <name evidence="4" type="ORF">WJX72_011084</name>
</gene>
<dbReference type="InterPro" id="IPR000679">
    <property type="entry name" value="Znf_GATA"/>
</dbReference>
<dbReference type="GO" id="GO:0006355">
    <property type="term" value="P:regulation of DNA-templated transcription"/>
    <property type="evidence" value="ECO:0007669"/>
    <property type="project" value="InterPro"/>
</dbReference>
<dbReference type="Proteomes" id="UP001489004">
    <property type="component" value="Unassembled WGS sequence"/>
</dbReference>
<feature type="domain" description="GATA-type" evidence="3">
    <location>
        <begin position="142"/>
        <end position="203"/>
    </location>
</feature>
<name>A0AAW1PTA3_9CHLO</name>
<keyword evidence="1" id="KW-0479">Metal-binding</keyword>
<dbReference type="PANTHER" id="PTHR46125:SF20">
    <property type="entry name" value="GATA TRANSCRIPTION FACTOR 25"/>
    <property type="match status" value="1"/>
</dbReference>
<dbReference type="Pfam" id="PF00320">
    <property type="entry name" value="GATA"/>
    <property type="match status" value="1"/>
</dbReference>
<evidence type="ECO:0000313" key="5">
    <source>
        <dbReference type="Proteomes" id="UP001489004"/>
    </source>
</evidence>
<evidence type="ECO:0000313" key="4">
    <source>
        <dbReference type="EMBL" id="KAK9811843.1"/>
    </source>
</evidence>
<sequence length="331" mass="35975">MEGSPLSLTHAGRTTTLEGWTESKVDLLLAVLADKHWWAACCSGLLHCGCHAAEDFQRRHASEYREMSLARFRQKRQRAEVRAADLMMQQQQHQQAAARHATHSAEAHPGLASTDADTDLPAASSSPLIAEHAAQASLGPFSGERRICTNCYTPEDLTPMMRRGPCGNRTLCNACGLMWANKGTLRDMTKPRRKRTACGSMQRLASMDSQESGDLTSVMPKPQQVQTAGGGTATTERSGSHDLDSATGSFDPARSLSSADIKNLHTSYAEVRSYSAAAAQPLSHGMPFPSLITSSTNTPLPPMAAFPAPPLQLAWTSHRHHCPMLDWDWAM</sequence>
<feature type="region of interest" description="Disordered" evidence="2">
    <location>
        <begin position="187"/>
        <end position="255"/>
    </location>
</feature>
<reference evidence="4 5" key="1">
    <citation type="journal article" date="2024" name="Nat. Commun.">
        <title>Phylogenomics reveals the evolutionary origins of lichenization in chlorophyte algae.</title>
        <authorList>
            <person name="Puginier C."/>
            <person name="Libourel C."/>
            <person name="Otte J."/>
            <person name="Skaloud P."/>
            <person name="Haon M."/>
            <person name="Grisel S."/>
            <person name="Petersen M."/>
            <person name="Berrin J.G."/>
            <person name="Delaux P.M."/>
            <person name="Dal Grande F."/>
            <person name="Keller J."/>
        </authorList>
    </citation>
    <scope>NUCLEOTIDE SEQUENCE [LARGE SCALE GENOMIC DNA]</scope>
    <source>
        <strain evidence="4 5">SAG 2043</strain>
    </source>
</reference>
<accession>A0AAW1PTA3</accession>
<organism evidence="4 5">
    <name type="scientific">[Myrmecia] bisecta</name>
    <dbReference type="NCBI Taxonomy" id="41462"/>
    <lineage>
        <taxon>Eukaryota</taxon>
        <taxon>Viridiplantae</taxon>
        <taxon>Chlorophyta</taxon>
        <taxon>core chlorophytes</taxon>
        <taxon>Trebouxiophyceae</taxon>
        <taxon>Trebouxiales</taxon>
        <taxon>Trebouxiaceae</taxon>
        <taxon>Myrmecia</taxon>
    </lineage>
</organism>
<keyword evidence="5" id="KW-1185">Reference proteome</keyword>
<evidence type="ECO:0000259" key="3">
    <source>
        <dbReference type="PROSITE" id="PS50114"/>
    </source>
</evidence>
<evidence type="ECO:0000256" key="1">
    <source>
        <dbReference type="PROSITE-ProRule" id="PRU00094"/>
    </source>
</evidence>
<dbReference type="Gene3D" id="3.30.50.10">
    <property type="entry name" value="Erythroid Transcription Factor GATA-1, subunit A"/>
    <property type="match status" value="1"/>
</dbReference>
<proteinExistence type="predicted"/>
<feature type="region of interest" description="Disordered" evidence="2">
    <location>
        <begin position="88"/>
        <end position="118"/>
    </location>
</feature>
<dbReference type="AlphaFoldDB" id="A0AAW1PTA3"/>
<feature type="compositionally biased region" description="Low complexity" evidence="2">
    <location>
        <begin position="89"/>
        <end position="99"/>
    </location>
</feature>
<dbReference type="SUPFAM" id="SSF57716">
    <property type="entry name" value="Glucocorticoid receptor-like (DNA-binding domain)"/>
    <property type="match status" value="1"/>
</dbReference>
<dbReference type="InterPro" id="IPR045280">
    <property type="entry name" value="TIFY-like"/>
</dbReference>
<dbReference type="GO" id="GO:0008270">
    <property type="term" value="F:zinc ion binding"/>
    <property type="evidence" value="ECO:0007669"/>
    <property type="project" value="UniProtKB-KW"/>
</dbReference>
<dbReference type="PROSITE" id="PS00344">
    <property type="entry name" value="GATA_ZN_FINGER_1"/>
    <property type="match status" value="1"/>
</dbReference>
<dbReference type="CDD" id="cd00202">
    <property type="entry name" value="ZnF_GATA"/>
    <property type="match status" value="1"/>
</dbReference>
<protein>
    <recommendedName>
        <fullName evidence="3">GATA-type domain-containing protein</fullName>
    </recommendedName>
</protein>
<keyword evidence="1" id="KW-0862">Zinc</keyword>
<dbReference type="PANTHER" id="PTHR46125">
    <property type="entry name" value="GATA TRANSCRIPTION FACTOR 28"/>
    <property type="match status" value="1"/>
</dbReference>
<dbReference type="EMBL" id="JALJOR010000009">
    <property type="protein sequence ID" value="KAK9811843.1"/>
    <property type="molecule type" value="Genomic_DNA"/>
</dbReference>
<keyword evidence="1" id="KW-0863">Zinc-finger</keyword>
<evidence type="ECO:0000256" key="2">
    <source>
        <dbReference type="SAM" id="MobiDB-lite"/>
    </source>
</evidence>
<dbReference type="PROSITE" id="PS50114">
    <property type="entry name" value="GATA_ZN_FINGER_2"/>
    <property type="match status" value="1"/>
</dbReference>
<dbReference type="SMART" id="SM00401">
    <property type="entry name" value="ZnF_GATA"/>
    <property type="match status" value="1"/>
</dbReference>
<dbReference type="InterPro" id="IPR013088">
    <property type="entry name" value="Znf_NHR/GATA"/>
</dbReference>